<feature type="transmembrane region" description="Helical" evidence="7">
    <location>
        <begin position="31"/>
        <end position="51"/>
    </location>
</feature>
<evidence type="ECO:0000256" key="3">
    <source>
        <dbReference type="ARBA" id="ARBA00022475"/>
    </source>
</evidence>
<proteinExistence type="inferred from homology"/>
<dbReference type="Proteomes" id="UP000050823">
    <property type="component" value="Unassembled WGS sequence"/>
</dbReference>
<feature type="transmembrane region" description="Helical" evidence="7">
    <location>
        <begin position="6"/>
        <end position="24"/>
    </location>
</feature>
<evidence type="ECO:0000313" key="8">
    <source>
        <dbReference type="EMBL" id="KRM23409.1"/>
    </source>
</evidence>
<evidence type="ECO:0000256" key="4">
    <source>
        <dbReference type="ARBA" id="ARBA00022692"/>
    </source>
</evidence>
<protein>
    <recommendedName>
        <fullName evidence="10">Transglycosylase associated protein</fullName>
    </recommendedName>
</protein>
<sequence length="86" mass="9005">MIIMLHWLWVLIVGALIGIIAGALTSRDLPAGWIGNIIGGLVGAWLGQALFGSWGPQLAGMALIPSIIGAVIVVFVVSLLMTRKKS</sequence>
<reference evidence="8 9" key="1">
    <citation type="journal article" date="2015" name="Genome Announc.">
        <title>Expanding the biotechnology potential of lactobacilli through comparative genomics of 213 strains and associated genera.</title>
        <authorList>
            <person name="Sun Z."/>
            <person name="Harris H.M."/>
            <person name="McCann A."/>
            <person name="Guo C."/>
            <person name="Argimon S."/>
            <person name="Zhang W."/>
            <person name="Yang X."/>
            <person name="Jeffery I.B."/>
            <person name="Cooney J.C."/>
            <person name="Kagawa T.F."/>
            <person name="Liu W."/>
            <person name="Song Y."/>
            <person name="Salvetti E."/>
            <person name="Wrobel A."/>
            <person name="Rasinkangas P."/>
            <person name="Parkhill J."/>
            <person name="Rea M.C."/>
            <person name="O'Sullivan O."/>
            <person name="Ritari J."/>
            <person name="Douillard F.P."/>
            <person name="Paul Ross R."/>
            <person name="Yang R."/>
            <person name="Briner A.E."/>
            <person name="Felis G.E."/>
            <person name="de Vos W.M."/>
            <person name="Barrangou R."/>
            <person name="Klaenhammer T.R."/>
            <person name="Caufield P.W."/>
            <person name="Cui Y."/>
            <person name="Zhang H."/>
            <person name="O'Toole P.W."/>
        </authorList>
    </citation>
    <scope>NUCLEOTIDE SEQUENCE [LARGE SCALE GENOMIC DNA]</scope>
    <source>
        <strain evidence="8 9">DSM 20719</strain>
    </source>
</reference>
<keyword evidence="3" id="KW-1003">Cell membrane</keyword>
<accession>A0AA89I1F4</accession>
<dbReference type="Pfam" id="PF04226">
    <property type="entry name" value="Transgly_assoc"/>
    <property type="match status" value="1"/>
</dbReference>
<comment type="subcellular location">
    <subcellularLocation>
        <location evidence="1">Cell membrane</location>
        <topology evidence="1">Multi-pass membrane protein</topology>
    </subcellularLocation>
</comment>
<keyword evidence="6 7" id="KW-0472">Membrane</keyword>
<evidence type="ECO:0000313" key="9">
    <source>
        <dbReference type="Proteomes" id="UP000050823"/>
    </source>
</evidence>
<name>A0AA89I1F4_9LACO</name>
<organism evidence="8 9">
    <name type="scientific">Latilactobacillus graminis DSM 20719</name>
    <dbReference type="NCBI Taxonomy" id="1423752"/>
    <lineage>
        <taxon>Bacteria</taxon>
        <taxon>Bacillati</taxon>
        <taxon>Bacillota</taxon>
        <taxon>Bacilli</taxon>
        <taxon>Lactobacillales</taxon>
        <taxon>Lactobacillaceae</taxon>
        <taxon>Latilactobacillus</taxon>
    </lineage>
</organism>
<gene>
    <name evidence="8" type="ORF">FC90_GL000365</name>
</gene>
<evidence type="ECO:0000256" key="5">
    <source>
        <dbReference type="ARBA" id="ARBA00022989"/>
    </source>
</evidence>
<dbReference type="PANTHER" id="PTHR33884">
    <property type="entry name" value="UPF0410 PROTEIN YMGE"/>
    <property type="match status" value="1"/>
</dbReference>
<keyword evidence="5 7" id="KW-1133">Transmembrane helix</keyword>
<dbReference type="InterPro" id="IPR007341">
    <property type="entry name" value="Transgly_assoc"/>
</dbReference>
<dbReference type="PANTHER" id="PTHR33884:SF3">
    <property type="entry name" value="UPF0410 PROTEIN YMGE"/>
    <property type="match status" value="1"/>
</dbReference>
<evidence type="ECO:0000256" key="1">
    <source>
        <dbReference type="ARBA" id="ARBA00004651"/>
    </source>
</evidence>
<keyword evidence="4 7" id="KW-0812">Transmembrane</keyword>
<evidence type="ECO:0000256" key="6">
    <source>
        <dbReference type="ARBA" id="ARBA00023136"/>
    </source>
</evidence>
<comment type="similarity">
    <text evidence="2">Belongs to the UPF0410 family.</text>
</comment>
<evidence type="ECO:0000256" key="7">
    <source>
        <dbReference type="SAM" id="Phobius"/>
    </source>
</evidence>
<dbReference type="GO" id="GO:0005886">
    <property type="term" value="C:plasma membrane"/>
    <property type="evidence" value="ECO:0007669"/>
    <property type="project" value="UniProtKB-SubCell"/>
</dbReference>
<feature type="transmembrane region" description="Helical" evidence="7">
    <location>
        <begin position="57"/>
        <end position="81"/>
    </location>
</feature>
<comment type="caution">
    <text evidence="8">The sequence shown here is derived from an EMBL/GenBank/DDBJ whole genome shotgun (WGS) entry which is preliminary data.</text>
</comment>
<evidence type="ECO:0008006" key="10">
    <source>
        <dbReference type="Google" id="ProtNLM"/>
    </source>
</evidence>
<evidence type="ECO:0000256" key="2">
    <source>
        <dbReference type="ARBA" id="ARBA00011006"/>
    </source>
</evidence>
<dbReference type="EMBL" id="AYZB01000020">
    <property type="protein sequence ID" value="KRM23409.1"/>
    <property type="molecule type" value="Genomic_DNA"/>
</dbReference>
<dbReference type="AlphaFoldDB" id="A0AA89I1F4"/>